<feature type="region of interest" description="Disordered" evidence="6">
    <location>
        <begin position="191"/>
        <end position="280"/>
    </location>
</feature>
<evidence type="ECO:0000256" key="4">
    <source>
        <dbReference type="PROSITE-ProRule" id="PRU00175"/>
    </source>
</evidence>
<dbReference type="Gene3D" id="3.30.40.10">
    <property type="entry name" value="Zinc/RING finger domain, C3HC4 (zinc finger)"/>
    <property type="match status" value="2"/>
</dbReference>
<dbReference type="SUPFAM" id="SSF57903">
    <property type="entry name" value="FYVE/PHD zinc finger"/>
    <property type="match status" value="1"/>
</dbReference>
<evidence type="ECO:0000313" key="10">
    <source>
        <dbReference type="Proteomes" id="UP000054144"/>
    </source>
</evidence>
<dbReference type="InterPro" id="IPR051728">
    <property type="entry name" value="RING-FYVE_E3_ubiquitin-ligase"/>
</dbReference>
<dbReference type="SUPFAM" id="SSF57850">
    <property type="entry name" value="RING/U-box"/>
    <property type="match status" value="1"/>
</dbReference>
<dbReference type="PANTHER" id="PTHR14879:SF5">
    <property type="entry name" value="RING-TYPE DOMAIN-CONTAINING PROTEIN"/>
    <property type="match status" value="1"/>
</dbReference>
<dbReference type="InterPro" id="IPR011011">
    <property type="entry name" value="Znf_FYVE_PHD"/>
</dbReference>
<dbReference type="SMART" id="SM00064">
    <property type="entry name" value="FYVE"/>
    <property type="match status" value="1"/>
</dbReference>
<dbReference type="Proteomes" id="UP000054144">
    <property type="component" value="Unassembled WGS sequence"/>
</dbReference>
<feature type="region of interest" description="Disordered" evidence="6">
    <location>
        <begin position="151"/>
        <end position="179"/>
    </location>
</feature>
<organism evidence="9 10">
    <name type="scientific">Fistulina hepatica ATCC 64428</name>
    <dbReference type="NCBI Taxonomy" id="1128425"/>
    <lineage>
        <taxon>Eukaryota</taxon>
        <taxon>Fungi</taxon>
        <taxon>Dikarya</taxon>
        <taxon>Basidiomycota</taxon>
        <taxon>Agaricomycotina</taxon>
        <taxon>Agaricomycetes</taxon>
        <taxon>Agaricomycetidae</taxon>
        <taxon>Agaricales</taxon>
        <taxon>Fistulinaceae</taxon>
        <taxon>Fistulina</taxon>
    </lineage>
</organism>
<dbReference type="InterPro" id="IPR013083">
    <property type="entry name" value="Znf_RING/FYVE/PHD"/>
</dbReference>
<dbReference type="AlphaFoldDB" id="A0A0D7A9A0"/>
<dbReference type="PRINTS" id="PR01217">
    <property type="entry name" value="PRICHEXTENSN"/>
</dbReference>
<evidence type="ECO:0000256" key="6">
    <source>
        <dbReference type="SAM" id="MobiDB-lite"/>
    </source>
</evidence>
<keyword evidence="10" id="KW-1185">Reference proteome</keyword>
<feature type="domain" description="RING-type" evidence="7">
    <location>
        <begin position="407"/>
        <end position="446"/>
    </location>
</feature>
<accession>A0A0D7A9A0</accession>
<dbReference type="InterPro" id="IPR017455">
    <property type="entry name" value="Znf_FYVE-rel"/>
</dbReference>
<evidence type="ECO:0000256" key="2">
    <source>
        <dbReference type="ARBA" id="ARBA00022771"/>
    </source>
</evidence>
<keyword evidence="1" id="KW-0479">Metal-binding</keyword>
<dbReference type="PROSITE" id="PS50178">
    <property type="entry name" value="ZF_FYVE"/>
    <property type="match status" value="1"/>
</dbReference>
<dbReference type="OrthoDB" id="3045089at2759"/>
<sequence>MSEGMPLLSGPPPPPDNSGRAEIACRKCNKEFNIIFTRAHRCNHCGYSYCSSCSDFQALIRRNGAGAGYDPVNVCAFCIEYLNITAGGRRKLKTLPLAQLKRYVAAYNIQHNAVEKDDLIDAIINARGPNGCLPVMNEMFYRKYSVPTRGEGIRPRSLFSRDSGPPPSLPPRPRTQDGFTRQFARPDLHQNQSGFNAASRPRPWSPAQSTQQHTFPTTSQPSPPPLRPHTRPASQPAGGTQTSAARPPPPPPHTTRPSPAPSTTTLPTPPSYNVTPDAPGARTVSTAVPLPSLDELLNMTHIGIAALSVGTLKTILFNNHVNARLMLEKEELVIRVQQLLEDERRDRARMRAIQEEEECEMREMRERIERERLRKEQGAEFPEEDVPVKAAPPALAPRTSQERGGLCVICQDEEANIAVVDCGHLSMCRACSELIMASSRECPLCRTRIITEARLLRIFKT</sequence>
<evidence type="ECO:0008006" key="11">
    <source>
        <dbReference type="Google" id="ProtNLM"/>
    </source>
</evidence>
<keyword evidence="5" id="KW-0175">Coiled coil</keyword>
<dbReference type="InterPro" id="IPR001841">
    <property type="entry name" value="Znf_RING"/>
</dbReference>
<evidence type="ECO:0000259" key="7">
    <source>
        <dbReference type="PROSITE" id="PS50089"/>
    </source>
</evidence>
<feature type="compositionally biased region" description="Low complexity" evidence="6">
    <location>
        <begin position="208"/>
        <end position="220"/>
    </location>
</feature>
<evidence type="ECO:0000256" key="1">
    <source>
        <dbReference type="ARBA" id="ARBA00022723"/>
    </source>
</evidence>
<feature type="compositionally biased region" description="Pro residues" evidence="6">
    <location>
        <begin position="246"/>
        <end position="260"/>
    </location>
</feature>
<feature type="coiled-coil region" evidence="5">
    <location>
        <begin position="322"/>
        <end position="374"/>
    </location>
</feature>
<reference evidence="9 10" key="1">
    <citation type="journal article" date="2015" name="Fungal Genet. Biol.">
        <title>Evolution of novel wood decay mechanisms in Agaricales revealed by the genome sequences of Fistulina hepatica and Cylindrobasidium torrendii.</title>
        <authorList>
            <person name="Floudas D."/>
            <person name="Held B.W."/>
            <person name="Riley R."/>
            <person name="Nagy L.G."/>
            <person name="Koehler G."/>
            <person name="Ransdell A.S."/>
            <person name="Younus H."/>
            <person name="Chow J."/>
            <person name="Chiniquy J."/>
            <person name="Lipzen A."/>
            <person name="Tritt A."/>
            <person name="Sun H."/>
            <person name="Haridas S."/>
            <person name="LaButti K."/>
            <person name="Ohm R.A."/>
            <person name="Kues U."/>
            <person name="Blanchette R.A."/>
            <person name="Grigoriev I.V."/>
            <person name="Minto R.E."/>
            <person name="Hibbett D.S."/>
        </authorList>
    </citation>
    <scope>NUCLEOTIDE SEQUENCE [LARGE SCALE GENOMIC DNA]</scope>
    <source>
        <strain evidence="9 10">ATCC 64428</strain>
    </source>
</reference>
<dbReference type="PROSITE" id="PS50089">
    <property type="entry name" value="ZF_RING_2"/>
    <property type="match status" value="1"/>
</dbReference>
<dbReference type="Pfam" id="PF13920">
    <property type="entry name" value="zf-C3HC4_3"/>
    <property type="match status" value="1"/>
</dbReference>
<dbReference type="SMART" id="SM00184">
    <property type="entry name" value="RING"/>
    <property type="match status" value="2"/>
</dbReference>
<dbReference type="InterPro" id="IPR000306">
    <property type="entry name" value="Znf_FYVE"/>
</dbReference>
<evidence type="ECO:0000313" key="9">
    <source>
        <dbReference type="EMBL" id="KIY47378.1"/>
    </source>
</evidence>
<proteinExistence type="predicted"/>
<gene>
    <name evidence="9" type="ORF">FISHEDRAFT_74678</name>
</gene>
<protein>
    <recommendedName>
        <fullName evidence="11">RING-type domain-containing protein</fullName>
    </recommendedName>
</protein>
<evidence type="ECO:0000256" key="3">
    <source>
        <dbReference type="ARBA" id="ARBA00022833"/>
    </source>
</evidence>
<feature type="compositionally biased region" description="Pro residues" evidence="6">
    <location>
        <begin position="164"/>
        <end position="173"/>
    </location>
</feature>
<evidence type="ECO:0000259" key="8">
    <source>
        <dbReference type="PROSITE" id="PS50178"/>
    </source>
</evidence>
<dbReference type="GO" id="GO:0008270">
    <property type="term" value="F:zinc ion binding"/>
    <property type="evidence" value="ECO:0007669"/>
    <property type="project" value="UniProtKB-KW"/>
</dbReference>
<keyword evidence="2 4" id="KW-0863">Zinc-finger</keyword>
<dbReference type="Pfam" id="PF01363">
    <property type="entry name" value="FYVE"/>
    <property type="match status" value="1"/>
</dbReference>
<keyword evidence="3" id="KW-0862">Zinc</keyword>
<feature type="domain" description="FYVE-type" evidence="8">
    <location>
        <begin position="19"/>
        <end position="83"/>
    </location>
</feature>
<dbReference type="EMBL" id="KN881942">
    <property type="protein sequence ID" value="KIY47378.1"/>
    <property type="molecule type" value="Genomic_DNA"/>
</dbReference>
<name>A0A0D7A9A0_9AGAR</name>
<evidence type="ECO:0000256" key="5">
    <source>
        <dbReference type="SAM" id="Coils"/>
    </source>
</evidence>
<dbReference type="PANTHER" id="PTHR14879">
    <property type="entry name" value="CASPASE REGULATOR, RING FINGER DOMAIN-CONTAINING"/>
    <property type="match status" value="1"/>
</dbReference>